<feature type="domain" description="Fido" evidence="1">
    <location>
        <begin position="132"/>
        <end position="290"/>
    </location>
</feature>
<dbReference type="Pfam" id="PF02661">
    <property type="entry name" value="Fic"/>
    <property type="match status" value="1"/>
</dbReference>
<reference evidence="2 3" key="1">
    <citation type="submission" date="2018-06" db="EMBL/GenBank/DDBJ databases">
        <title>Genomic Encyclopedia of Type Strains, Phase IV (KMG-IV): sequencing the most valuable type-strain genomes for metagenomic binning, comparative biology and taxonomic classification.</title>
        <authorList>
            <person name="Goeker M."/>
        </authorList>
    </citation>
    <scope>NUCLEOTIDE SEQUENCE [LARGE SCALE GENOMIC DNA]</scope>
    <source>
        <strain evidence="2 3">DSM 45479</strain>
    </source>
</reference>
<sequence length="497" mass="55359">MPTSAADIESAGHYQPFVSFQKWIDFDHSRGISPNVMRLDAALRSFTESTTAAQSQVVERVNKRLARQAAAESVAVEGFYELKPGESRSIAVDAANWQQILSRQSDVGEMLFSSQLDAFDYVSLHIQEGSLVTERFVRELHEISCKAQDTYTVHVPNASGGYTEQQRALRKGEYKDEQNVVTQRGGNTFWYCPPELVPVEMSRFIDELRSSRFVEFQPQYQIAYAHYALVHIHPFSDGNGRVARALASYYSQLAFGVPFIVYSDRKQTYFQALEATGRGDWQMLTEYVEDRTILTLDFARREVNSTGANTPEAQTAHLIATIEKHRGEVVANLLEVSQSVRTVLEQKVRSAVAKISDITKDSGVRYTVEDGTRYDNPGGVGYGVAAPITKLIVSFAAIPEAYARTLFYTLYTTDVAERFCVEVAVADGTLSFYIGGDGRHNGTDSLGLQYEDCHPTLTSGTVDQIDLLVDSAIAATIARLQEKMHLILRRAGRLDPP</sequence>
<dbReference type="RefSeq" id="WP_112232488.1">
    <property type="nucleotide sequence ID" value="NZ_QLTT01000017.1"/>
</dbReference>
<dbReference type="PANTHER" id="PTHR13504">
    <property type="entry name" value="FIDO DOMAIN-CONTAINING PROTEIN DDB_G0283145"/>
    <property type="match status" value="1"/>
</dbReference>
<dbReference type="PANTHER" id="PTHR13504:SF38">
    <property type="entry name" value="FIDO DOMAIN-CONTAINING PROTEIN"/>
    <property type="match status" value="1"/>
</dbReference>
<dbReference type="SUPFAM" id="SSF140931">
    <property type="entry name" value="Fic-like"/>
    <property type="match status" value="1"/>
</dbReference>
<dbReference type="InterPro" id="IPR036597">
    <property type="entry name" value="Fido-like_dom_sf"/>
</dbReference>
<dbReference type="Proteomes" id="UP000248714">
    <property type="component" value="Unassembled WGS sequence"/>
</dbReference>
<dbReference type="PROSITE" id="PS51459">
    <property type="entry name" value="FIDO"/>
    <property type="match status" value="1"/>
</dbReference>
<evidence type="ECO:0000313" key="2">
    <source>
        <dbReference type="EMBL" id="RAS58895.1"/>
    </source>
</evidence>
<dbReference type="InterPro" id="IPR003812">
    <property type="entry name" value="Fido"/>
</dbReference>
<keyword evidence="3" id="KW-1185">Reference proteome</keyword>
<organism evidence="2 3">
    <name type="scientific">Lentzea atacamensis</name>
    <dbReference type="NCBI Taxonomy" id="531938"/>
    <lineage>
        <taxon>Bacteria</taxon>
        <taxon>Bacillati</taxon>
        <taxon>Actinomycetota</taxon>
        <taxon>Actinomycetes</taxon>
        <taxon>Pseudonocardiales</taxon>
        <taxon>Pseudonocardiaceae</taxon>
        <taxon>Lentzea</taxon>
    </lineage>
</organism>
<protein>
    <submittedName>
        <fullName evidence="2">Fic family protein</fullName>
    </submittedName>
</protein>
<name>A0ABX9DYG8_9PSEU</name>
<evidence type="ECO:0000259" key="1">
    <source>
        <dbReference type="PROSITE" id="PS51459"/>
    </source>
</evidence>
<dbReference type="EMBL" id="QLTT01000017">
    <property type="protein sequence ID" value="RAS58895.1"/>
    <property type="molecule type" value="Genomic_DNA"/>
</dbReference>
<gene>
    <name evidence="2" type="ORF">C8D87_11765</name>
</gene>
<proteinExistence type="predicted"/>
<dbReference type="InterPro" id="IPR040198">
    <property type="entry name" value="Fido_containing"/>
</dbReference>
<accession>A0ABX9DYG8</accession>
<dbReference type="Gene3D" id="1.10.3290.10">
    <property type="entry name" value="Fido-like domain"/>
    <property type="match status" value="1"/>
</dbReference>
<comment type="caution">
    <text evidence="2">The sequence shown here is derived from an EMBL/GenBank/DDBJ whole genome shotgun (WGS) entry which is preliminary data.</text>
</comment>
<evidence type="ECO:0000313" key="3">
    <source>
        <dbReference type="Proteomes" id="UP000248714"/>
    </source>
</evidence>